<feature type="compositionally biased region" description="Basic residues" evidence="1">
    <location>
        <begin position="41"/>
        <end position="50"/>
    </location>
</feature>
<reference evidence="2" key="1">
    <citation type="journal article" date="2020" name="Stud. Mycol.">
        <title>101 Dothideomycetes genomes: a test case for predicting lifestyles and emergence of pathogens.</title>
        <authorList>
            <person name="Haridas S."/>
            <person name="Albert R."/>
            <person name="Binder M."/>
            <person name="Bloem J."/>
            <person name="Labutti K."/>
            <person name="Salamov A."/>
            <person name="Andreopoulos B."/>
            <person name="Baker S."/>
            <person name="Barry K."/>
            <person name="Bills G."/>
            <person name="Bluhm B."/>
            <person name="Cannon C."/>
            <person name="Castanera R."/>
            <person name="Culley D."/>
            <person name="Daum C."/>
            <person name="Ezra D."/>
            <person name="Gonzalez J."/>
            <person name="Henrissat B."/>
            <person name="Kuo A."/>
            <person name="Liang C."/>
            <person name="Lipzen A."/>
            <person name="Lutzoni F."/>
            <person name="Magnuson J."/>
            <person name="Mondo S."/>
            <person name="Nolan M."/>
            <person name="Ohm R."/>
            <person name="Pangilinan J."/>
            <person name="Park H.-J."/>
            <person name="Ramirez L."/>
            <person name="Alfaro M."/>
            <person name="Sun H."/>
            <person name="Tritt A."/>
            <person name="Yoshinaga Y."/>
            <person name="Zwiers L.-H."/>
            <person name="Turgeon B."/>
            <person name="Goodwin S."/>
            <person name="Spatafora J."/>
            <person name="Crous P."/>
            <person name="Grigoriev I."/>
        </authorList>
    </citation>
    <scope>NUCLEOTIDE SEQUENCE</scope>
    <source>
        <strain evidence="2">CBS 121410</strain>
    </source>
</reference>
<dbReference type="InterPro" id="IPR032704">
    <property type="entry name" value="Cms1"/>
</dbReference>
<dbReference type="PANTHER" id="PTHR24030">
    <property type="entry name" value="PROTEIN CMSS1"/>
    <property type="match status" value="1"/>
</dbReference>
<dbReference type="GO" id="GO:0030686">
    <property type="term" value="C:90S preribosome"/>
    <property type="evidence" value="ECO:0007669"/>
    <property type="project" value="TreeGrafter"/>
</dbReference>
<gene>
    <name evidence="2" type="ORF">K490DRAFT_35371</name>
</gene>
<dbReference type="EMBL" id="ML978713">
    <property type="protein sequence ID" value="KAF2090337.1"/>
    <property type="molecule type" value="Genomic_DNA"/>
</dbReference>
<proteinExistence type="predicted"/>
<keyword evidence="3" id="KW-1185">Reference proteome</keyword>
<dbReference type="InterPro" id="IPR027417">
    <property type="entry name" value="P-loop_NTPase"/>
</dbReference>
<dbReference type="OrthoDB" id="1929311at2759"/>
<dbReference type="GO" id="GO:0005634">
    <property type="term" value="C:nucleus"/>
    <property type="evidence" value="ECO:0007669"/>
    <property type="project" value="TreeGrafter"/>
</dbReference>
<protein>
    <recommendedName>
        <fullName evidence="4">Protein CMS1</fullName>
    </recommendedName>
</protein>
<name>A0A9P4HZE4_9PEZI</name>
<evidence type="ECO:0000313" key="3">
    <source>
        <dbReference type="Proteomes" id="UP000799776"/>
    </source>
</evidence>
<sequence length="271" mass="30102">MSDSEDQSGVPLIESLSRSASPEVGGKRKRSDDAKPESKRAAKKRKSKKSSHVDDGDLDEEKGVNTSIARMDSQLLADQIAQKTKKFQSDLSSVELEDRYLSGKAILDTSDWDQQRDLEHLPAFLEKFAGGDLKSAPKSKGCPHTIVIAASGIRAADLTRSLRKFETKDTKVGKLFAKHIKIKEAIEFCKKTRMNIGVGTPQRLSALLEDAGALSANGIQRLVVDASHIDQKKRGIMDMKDTHIPLVDLLIRDHFKARYGETEKKLQLLFY</sequence>
<evidence type="ECO:0000256" key="1">
    <source>
        <dbReference type="SAM" id="MobiDB-lite"/>
    </source>
</evidence>
<evidence type="ECO:0000313" key="2">
    <source>
        <dbReference type="EMBL" id="KAF2090337.1"/>
    </source>
</evidence>
<feature type="compositionally biased region" description="Basic and acidic residues" evidence="1">
    <location>
        <begin position="30"/>
        <end position="40"/>
    </location>
</feature>
<dbReference type="AlphaFoldDB" id="A0A9P4HZE4"/>
<dbReference type="Gene3D" id="3.40.50.300">
    <property type="entry name" value="P-loop containing nucleotide triphosphate hydrolases"/>
    <property type="match status" value="1"/>
</dbReference>
<evidence type="ECO:0008006" key="4">
    <source>
        <dbReference type="Google" id="ProtNLM"/>
    </source>
</evidence>
<feature type="region of interest" description="Disordered" evidence="1">
    <location>
        <begin position="1"/>
        <end position="66"/>
    </location>
</feature>
<dbReference type="Proteomes" id="UP000799776">
    <property type="component" value="Unassembled WGS sequence"/>
</dbReference>
<organism evidence="2 3">
    <name type="scientific">Saccharata proteae CBS 121410</name>
    <dbReference type="NCBI Taxonomy" id="1314787"/>
    <lineage>
        <taxon>Eukaryota</taxon>
        <taxon>Fungi</taxon>
        <taxon>Dikarya</taxon>
        <taxon>Ascomycota</taxon>
        <taxon>Pezizomycotina</taxon>
        <taxon>Dothideomycetes</taxon>
        <taxon>Dothideomycetes incertae sedis</taxon>
        <taxon>Botryosphaeriales</taxon>
        <taxon>Saccharataceae</taxon>
        <taxon>Saccharata</taxon>
    </lineage>
</organism>
<dbReference type="PANTHER" id="PTHR24030:SF0">
    <property type="entry name" value="PROTEIN CMSS1"/>
    <property type="match status" value="1"/>
</dbReference>
<accession>A0A9P4HZE4</accession>
<dbReference type="Pfam" id="PF14617">
    <property type="entry name" value="CMS1"/>
    <property type="match status" value="1"/>
</dbReference>
<comment type="caution">
    <text evidence="2">The sequence shown here is derived from an EMBL/GenBank/DDBJ whole genome shotgun (WGS) entry which is preliminary data.</text>
</comment>